<feature type="compositionally biased region" description="Low complexity" evidence="1">
    <location>
        <begin position="25"/>
        <end position="38"/>
    </location>
</feature>
<keyword evidence="4" id="KW-1185">Reference proteome</keyword>
<keyword evidence="2" id="KW-0472">Membrane</keyword>
<gene>
    <name evidence="3" type="ORF">KUF71_001701</name>
</gene>
<evidence type="ECO:0000313" key="3">
    <source>
        <dbReference type="EMBL" id="KAK3923042.1"/>
    </source>
</evidence>
<feature type="region of interest" description="Disordered" evidence="1">
    <location>
        <begin position="121"/>
        <end position="155"/>
    </location>
</feature>
<proteinExistence type="predicted"/>
<organism evidence="3 4">
    <name type="scientific">Frankliniella fusca</name>
    <dbReference type="NCBI Taxonomy" id="407009"/>
    <lineage>
        <taxon>Eukaryota</taxon>
        <taxon>Metazoa</taxon>
        <taxon>Ecdysozoa</taxon>
        <taxon>Arthropoda</taxon>
        <taxon>Hexapoda</taxon>
        <taxon>Insecta</taxon>
        <taxon>Pterygota</taxon>
        <taxon>Neoptera</taxon>
        <taxon>Paraneoptera</taxon>
        <taxon>Thysanoptera</taxon>
        <taxon>Terebrantia</taxon>
        <taxon>Thripoidea</taxon>
        <taxon>Thripidae</taxon>
        <taxon>Frankliniella</taxon>
    </lineage>
</organism>
<dbReference type="EMBL" id="JAHWGI010001134">
    <property type="protein sequence ID" value="KAK3923042.1"/>
    <property type="molecule type" value="Genomic_DNA"/>
</dbReference>
<feature type="transmembrane region" description="Helical" evidence="2">
    <location>
        <begin position="174"/>
        <end position="199"/>
    </location>
</feature>
<protein>
    <submittedName>
        <fullName evidence="3">Protein timeless</fullName>
    </submittedName>
</protein>
<reference evidence="3" key="1">
    <citation type="submission" date="2021-07" db="EMBL/GenBank/DDBJ databases">
        <authorList>
            <person name="Catto M.A."/>
            <person name="Jacobson A."/>
            <person name="Kennedy G."/>
            <person name="Labadie P."/>
            <person name="Hunt B.G."/>
            <person name="Srinivasan R."/>
        </authorList>
    </citation>
    <scope>NUCLEOTIDE SEQUENCE</scope>
    <source>
        <strain evidence="3">PL_HMW_Pooled</strain>
        <tissue evidence="3">Head</tissue>
    </source>
</reference>
<keyword evidence="2" id="KW-0812">Transmembrane</keyword>
<comment type="caution">
    <text evidence="3">The sequence shown here is derived from an EMBL/GenBank/DDBJ whole genome shotgun (WGS) entry which is preliminary data.</text>
</comment>
<feature type="region of interest" description="Disordered" evidence="1">
    <location>
        <begin position="52"/>
        <end position="73"/>
    </location>
</feature>
<keyword evidence="2" id="KW-1133">Transmembrane helix</keyword>
<name>A0AAE1HKI1_9NEOP</name>
<feature type="compositionally biased region" description="Low complexity" evidence="1">
    <location>
        <begin position="124"/>
        <end position="145"/>
    </location>
</feature>
<feature type="region of interest" description="Disordered" evidence="1">
    <location>
        <begin position="1"/>
        <end position="38"/>
    </location>
</feature>
<accession>A0AAE1HKI1</accession>
<sequence length="201" mass="21031">MAPGPARRRRPQKRCHTARSHRPHSTSAAAGSTRRTASRCSLQAAGSCSHATTLQSTSVRSARSPHGSSRASRSLQLAGHECCPAGPAAVPTISCTSTSVRPWARSRDCSVARGSQAASHRRPASCSCGGSSSSSGGCASRAPSSPHRKRRRSRGMACTARRVTVMWNVSLQSLLLVTTCAVVAFYGVLLAQLISSYAVTV</sequence>
<dbReference type="AlphaFoldDB" id="A0AAE1HKI1"/>
<evidence type="ECO:0000313" key="4">
    <source>
        <dbReference type="Proteomes" id="UP001219518"/>
    </source>
</evidence>
<dbReference type="Proteomes" id="UP001219518">
    <property type="component" value="Unassembled WGS sequence"/>
</dbReference>
<evidence type="ECO:0000256" key="2">
    <source>
        <dbReference type="SAM" id="Phobius"/>
    </source>
</evidence>
<evidence type="ECO:0000256" key="1">
    <source>
        <dbReference type="SAM" id="MobiDB-lite"/>
    </source>
</evidence>
<reference evidence="3" key="2">
    <citation type="journal article" date="2023" name="BMC Genomics">
        <title>Pest status, molecular evolution, and epigenetic factors derived from the genome assembly of Frankliniella fusca, a thysanopteran phytovirus vector.</title>
        <authorList>
            <person name="Catto M.A."/>
            <person name="Labadie P.E."/>
            <person name="Jacobson A.L."/>
            <person name="Kennedy G.G."/>
            <person name="Srinivasan R."/>
            <person name="Hunt B.G."/>
        </authorList>
    </citation>
    <scope>NUCLEOTIDE SEQUENCE</scope>
    <source>
        <strain evidence="3">PL_HMW_Pooled</strain>
    </source>
</reference>
<feature type="compositionally biased region" description="Basic residues" evidence="1">
    <location>
        <begin position="1"/>
        <end position="24"/>
    </location>
</feature>